<dbReference type="AlphaFoldDB" id="A0A2T4DTY3"/>
<evidence type="ECO:0000313" key="2">
    <source>
        <dbReference type="Proteomes" id="UP000240608"/>
    </source>
</evidence>
<accession>A0A2T4DTY3</accession>
<dbReference type="InterPro" id="IPR046644">
    <property type="entry name" value="DUF6756"/>
</dbReference>
<dbReference type="EMBL" id="PYVU01000019">
    <property type="protein sequence ID" value="PTB97263.1"/>
    <property type="molecule type" value="Genomic_DNA"/>
</dbReference>
<sequence>MGEVSQEISNAIKTLNFTDKEVSLLDLDSGKKLYFELLDFFVSSGDRRWWWEDFKMESFDFVDYDKPFEKLNDIIPDLEKKVWLMVEDAQKEYYPIYNCEPSIIGQIIGECFGFEYYVIDKNMDWLICENHHNRLIGLGQKLKDKNIDKIK</sequence>
<organism evidence="1 2">
    <name type="scientific">Marivirga lumbricoides</name>
    <dbReference type="NCBI Taxonomy" id="1046115"/>
    <lineage>
        <taxon>Bacteria</taxon>
        <taxon>Pseudomonadati</taxon>
        <taxon>Bacteroidota</taxon>
        <taxon>Cytophagia</taxon>
        <taxon>Cytophagales</taxon>
        <taxon>Marivirgaceae</taxon>
        <taxon>Marivirga</taxon>
    </lineage>
</organism>
<dbReference type="Pfam" id="PF20541">
    <property type="entry name" value="DUF6756"/>
    <property type="match status" value="1"/>
</dbReference>
<protein>
    <submittedName>
        <fullName evidence="1">Uncharacterized protein</fullName>
    </submittedName>
</protein>
<name>A0A2T4DTY3_9BACT</name>
<gene>
    <name evidence="1" type="ORF">C9994_03545</name>
</gene>
<proteinExistence type="predicted"/>
<evidence type="ECO:0000313" key="1">
    <source>
        <dbReference type="EMBL" id="PTB97263.1"/>
    </source>
</evidence>
<comment type="caution">
    <text evidence="1">The sequence shown here is derived from an EMBL/GenBank/DDBJ whole genome shotgun (WGS) entry which is preliminary data.</text>
</comment>
<reference evidence="1 2" key="1">
    <citation type="submission" date="2018-03" db="EMBL/GenBank/DDBJ databases">
        <title>Cross-interface Injection: A General Nanoliter Liquid Handling Method Applied to Single Cells Genome Amplification Automated Nanoliter Liquid Handling Applied to Single Cell Multiple Displacement Amplification.</title>
        <authorList>
            <person name="Yun J."/>
            <person name="Xu P."/>
            <person name="Xu J."/>
            <person name="Dai X."/>
            <person name="Wang Y."/>
            <person name="Zheng X."/>
            <person name="Cao C."/>
            <person name="Yi Q."/>
            <person name="Zhu Y."/>
            <person name="Wang L."/>
            <person name="Dong Z."/>
            <person name="Huang Y."/>
            <person name="Huang L."/>
            <person name="Du W."/>
        </authorList>
    </citation>
    <scope>NUCLEOTIDE SEQUENCE [LARGE SCALE GENOMIC DNA]</scope>
    <source>
        <strain evidence="1 2">Z-D1-2</strain>
    </source>
</reference>
<dbReference type="Proteomes" id="UP000240608">
    <property type="component" value="Unassembled WGS sequence"/>
</dbReference>